<accession>A0A381WT05</accession>
<protein>
    <recommendedName>
        <fullName evidence="1">Guanylate cyclase domain-containing protein</fullName>
    </recommendedName>
</protein>
<dbReference type="InterPro" id="IPR029787">
    <property type="entry name" value="Nucleotide_cyclase"/>
</dbReference>
<organism evidence="2">
    <name type="scientific">marine metagenome</name>
    <dbReference type="NCBI Taxonomy" id="408172"/>
    <lineage>
        <taxon>unclassified sequences</taxon>
        <taxon>metagenomes</taxon>
        <taxon>ecological metagenomes</taxon>
    </lineage>
</organism>
<feature type="non-terminal residue" evidence="2">
    <location>
        <position position="1"/>
    </location>
</feature>
<dbReference type="Gene3D" id="3.30.70.1230">
    <property type="entry name" value="Nucleotide cyclase"/>
    <property type="match status" value="1"/>
</dbReference>
<evidence type="ECO:0000259" key="1">
    <source>
        <dbReference type="PROSITE" id="PS50125"/>
    </source>
</evidence>
<feature type="domain" description="Guanylate cyclase" evidence="1">
    <location>
        <begin position="13"/>
        <end position="123"/>
    </location>
</feature>
<dbReference type="SUPFAM" id="SSF55073">
    <property type="entry name" value="Nucleotide cyclase"/>
    <property type="match status" value="1"/>
</dbReference>
<dbReference type="PROSITE" id="PS50125">
    <property type="entry name" value="GUANYLATE_CYCLASE_2"/>
    <property type="match status" value="1"/>
</dbReference>
<dbReference type="EMBL" id="UINC01012779">
    <property type="protein sequence ID" value="SVA55600.1"/>
    <property type="molecule type" value="Genomic_DNA"/>
</dbReference>
<dbReference type="GO" id="GO:0009190">
    <property type="term" value="P:cyclic nucleotide biosynthetic process"/>
    <property type="evidence" value="ECO:0007669"/>
    <property type="project" value="InterPro"/>
</dbReference>
<sequence length="170" mass="18707">VETDFVLRRVDRTFAFIDLSGFTAFNERAGDEQAVDVLVEFRNTVRNIASKRGVRIAKWLGDGVMLVGVEPEETVDSVLEINSLIIDSDFELPVRAGIARGWVLLIEGDDHVGREVILASRLCDSAGPGQVLAPKELVSPLMNLTQIELGEVMVDGFAKPFQLVQLKQAE</sequence>
<dbReference type="InterPro" id="IPR001054">
    <property type="entry name" value="A/G_cyclase"/>
</dbReference>
<name>A0A381WT05_9ZZZZ</name>
<reference evidence="2" key="1">
    <citation type="submission" date="2018-05" db="EMBL/GenBank/DDBJ databases">
        <authorList>
            <person name="Lanie J.A."/>
            <person name="Ng W.-L."/>
            <person name="Kazmierczak K.M."/>
            <person name="Andrzejewski T.M."/>
            <person name="Davidsen T.M."/>
            <person name="Wayne K.J."/>
            <person name="Tettelin H."/>
            <person name="Glass J.I."/>
            <person name="Rusch D."/>
            <person name="Podicherti R."/>
            <person name="Tsui H.-C.T."/>
            <person name="Winkler M.E."/>
        </authorList>
    </citation>
    <scope>NUCLEOTIDE SEQUENCE</scope>
</reference>
<dbReference type="Pfam" id="PF00211">
    <property type="entry name" value="Guanylate_cyc"/>
    <property type="match status" value="1"/>
</dbReference>
<evidence type="ECO:0000313" key="2">
    <source>
        <dbReference type="EMBL" id="SVA55600.1"/>
    </source>
</evidence>
<proteinExistence type="predicted"/>
<dbReference type="AlphaFoldDB" id="A0A381WT05"/>
<dbReference type="CDD" id="cd07302">
    <property type="entry name" value="CHD"/>
    <property type="match status" value="1"/>
</dbReference>
<gene>
    <name evidence="2" type="ORF">METZ01_LOCUS108454</name>
</gene>
<dbReference type="GO" id="GO:0035556">
    <property type="term" value="P:intracellular signal transduction"/>
    <property type="evidence" value="ECO:0007669"/>
    <property type="project" value="InterPro"/>
</dbReference>